<evidence type="ECO:0000259" key="2">
    <source>
        <dbReference type="Pfam" id="PF04183"/>
    </source>
</evidence>
<accession>A0A2X3JGI9</accession>
<dbReference type="PANTHER" id="PTHR34384:SF5">
    <property type="entry name" value="L-2,3-DIAMINOPROPANOATE--CITRATE LIGASE"/>
    <property type="match status" value="1"/>
</dbReference>
<feature type="domain" description="Aerobactin siderophore biosynthesis IucA/IucC N-terminal" evidence="2">
    <location>
        <begin position="1"/>
        <end position="92"/>
    </location>
</feature>
<dbReference type="Proteomes" id="UP000251197">
    <property type="component" value="Unassembled WGS sequence"/>
</dbReference>
<sequence length="228" mass="24924">MIKFSLSVRLTNSVRTLSVKEVKRGMRLARLAQTDRWQTMQARFPTFRVMQEDGWAGLRDLHGNIMEESLFALRENLLVEQPQSQTNVLVSLTQSAPDGGDSLLVAAVNRLSSRLGITPKQAAHAWVEAYCQQVLKPLFTAEADYGLVFTGSPAKHSGGDAAGSAGRAYLPRLPGQRLYAACCGLARHDRRSTGGERLHPRTASALLPYYLLVNSTFAVTARSAPRAG</sequence>
<evidence type="ECO:0000256" key="1">
    <source>
        <dbReference type="ARBA" id="ARBA00007832"/>
    </source>
</evidence>
<dbReference type="EC" id="6.3.2.-" evidence="3"/>
<reference evidence="3 4" key="1">
    <citation type="submission" date="2018-06" db="EMBL/GenBank/DDBJ databases">
        <authorList>
            <consortium name="Pathogen Informatics"/>
            <person name="Doyle S."/>
        </authorList>
    </citation>
    <scope>NUCLEOTIDE SEQUENCE [LARGE SCALE GENOMIC DNA]</scope>
    <source>
        <strain evidence="3 4">NCTC12120</strain>
    </source>
</reference>
<dbReference type="InterPro" id="IPR037455">
    <property type="entry name" value="LucA/IucC-like"/>
</dbReference>
<gene>
    <name evidence="3" type="primary">iucA_2</name>
    <name evidence="3" type="ORF">NCTC12120_07172</name>
</gene>
<dbReference type="EMBL" id="UAVU01000012">
    <property type="protein sequence ID" value="SQC94054.1"/>
    <property type="molecule type" value="Genomic_DNA"/>
</dbReference>
<protein>
    <submittedName>
        <fullName evidence="3">Aerobactin synthase IucA</fullName>
        <ecNumber evidence="3">6.3.2.-</ecNumber>
    </submittedName>
</protein>
<name>A0A2X3JGI9_9ENTR</name>
<dbReference type="InterPro" id="IPR007310">
    <property type="entry name" value="Aerobactin_biosyn_IucA/IucC_N"/>
</dbReference>
<evidence type="ECO:0000313" key="3">
    <source>
        <dbReference type="EMBL" id="SQC94054.1"/>
    </source>
</evidence>
<keyword evidence="3" id="KW-0436">Ligase</keyword>
<dbReference type="AlphaFoldDB" id="A0A2X3JGI9"/>
<proteinExistence type="inferred from homology"/>
<organism evidence="3 4">
    <name type="scientific">Cedecea neteri</name>
    <dbReference type="NCBI Taxonomy" id="158822"/>
    <lineage>
        <taxon>Bacteria</taxon>
        <taxon>Pseudomonadati</taxon>
        <taxon>Pseudomonadota</taxon>
        <taxon>Gammaproteobacteria</taxon>
        <taxon>Enterobacterales</taxon>
        <taxon>Enterobacteriaceae</taxon>
        <taxon>Cedecea</taxon>
    </lineage>
</organism>
<comment type="similarity">
    <text evidence="1">Belongs to the IucA/IucC family.</text>
</comment>
<evidence type="ECO:0000313" key="4">
    <source>
        <dbReference type="Proteomes" id="UP000251197"/>
    </source>
</evidence>
<dbReference type="Pfam" id="PF04183">
    <property type="entry name" value="IucA_IucC"/>
    <property type="match status" value="1"/>
</dbReference>
<dbReference type="GO" id="GO:0019290">
    <property type="term" value="P:siderophore biosynthetic process"/>
    <property type="evidence" value="ECO:0007669"/>
    <property type="project" value="InterPro"/>
</dbReference>
<dbReference type="PANTHER" id="PTHR34384">
    <property type="entry name" value="L-2,3-DIAMINOPROPANOATE--CITRATE LIGASE"/>
    <property type="match status" value="1"/>
</dbReference>
<dbReference type="GO" id="GO:0016874">
    <property type="term" value="F:ligase activity"/>
    <property type="evidence" value="ECO:0007669"/>
    <property type="project" value="UniProtKB-KW"/>
</dbReference>